<dbReference type="Proteomes" id="UP001054945">
    <property type="component" value="Unassembled WGS sequence"/>
</dbReference>
<keyword evidence="3" id="KW-1185">Reference proteome</keyword>
<evidence type="ECO:0000313" key="3">
    <source>
        <dbReference type="Proteomes" id="UP001054945"/>
    </source>
</evidence>
<evidence type="ECO:0000313" key="2">
    <source>
        <dbReference type="EMBL" id="GIY57582.1"/>
    </source>
</evidence>
<keyword evidence="2" id="KW-0689">Ribosomal protein</keyword>
<proteinExistence type="predicted"/>
<feature type="transmembrane region" description="Helical" evidence="1">
    <location>
        <begin position="189"/>
        <end position="211"/>
    </location>
</feature>
<reference evidence="2 3" key="1">
    <citation type="submission" date="2021-06" db="EMBL/GenBank/DDBJ databases">
        <title>Caerostris extrusa draft genome.</title>
        <authorList>
            <person name="Kono N."/>
            <person name="Arakawa K."/>
        </authorList>
    </citation>
    <scope>NUCLEOTIDE SEQUENCE [LARGE SCALE GENOMIC DNA]</scope>
</reference>
<organism evidence="2 3">
    <name type="scientific">Caerostris extrusa</name>
    <name type="common">Bark spider</name>
    <name type="synonym">Caerostris bankana</name>
    <dbReference type="NCBI Taxonomy" id="172846"/>
    <lineage>
        <taxon>Eukaryota</taxon>
        <taxon>Metazoa</taxon>
        <taxon>Ecdysozoa</taxon>
        <taxon>Arthropoda</taxon>
        <taxon>Chelicerata</taxon>
        <taxon>Arachnida</taxon>
        <taxon>Araneae</taxon>
        <taxon>Araneomorphae</taxon>
        <taxon>Entelegynae</taxon>
        <taxon>Araneoidea</taxon>
        <taxon>Araneidae</taxon>
        <taxon>Caerostris</taxon>
    </lineage>
</organism>
<keyword evidence="1" id="KW-1133">Transmembrane helix</keyword>
<keyword evidence="2" id="KW-0687">Ribonucleoprotein</keyword>
<dbReference type="EMBL" id="BPLR01012927">
    <property type="protein sequence ID" value="GIY57582.1"/>
    <property type="molecule type" value="Genomic_DNA"/>
</dbReference>
<name>A0AAV4UIK5_CAEEX</name>
<dbReference type="PANTHER" id="PTHR13447:SF2">
    <property type="entry name" value="SMALL RIBOSOMAL SUBUNIT PROTEIN BS1M"/>
    <property type="match status" value="1"/>
</dbReference>
<keyword evidence="1" id="KW-0812">Transmembrane</keyword>
<dbReference type="AlphaFoldDB" id="A0AAV4UIK5"/>
<comment type="caution">
    <text evidence="2">The sequence shown here is derived from an EMBL/GenBank/DDBJ whole genome shotgun (WGS) entry which is preliminary data.</text>
</comment>
<dbReference type="Pfam" id="PF10246">
    <property type="entry name" value="MRP-S35"/>
    <property type="match status" value="1"/>
</dbReference>
<sequence>MLHLMRNFRFVTKNNSSKVCAIPLRFTSDVNKGIGNDQQNTKDEIKISGLAKALGKFHEIEKSEGKMESSPREEKSFLHLLRHSEFVQLGDPRGKIVVGKIFQVVNTDLYVDFGGKFQMVCRKPKRNSQLYVRNAEVKVRLDELELCARFLGAKEDLTLLEASGTLVELVSTPVSSDSARLPSDLPNRISIVMSFIALKAVTIWTILYNALKNAAYFILKIYQAAHLQP</sequence>
<accession>A0AAV4UIK5</accession>
<protein>
    <submittedName>
        <fullName evidence="2">28S ribosomal protein S28, mitochondrial</fullName>
    </submittedName>
</protein>
<dbReference type="GO" id="GO:0005763">
    <property type="term" value="C:mitochondrial small ribosomal subunit"/>
    <property type="evidence" value="ECO:0007669"/>
    <property type="project" value="TreeGrafter"/>
</dbReference>
<gene>
    <name evidence="2" type="primary">MRPS28</name>
    <name evidence="2" type="ORF">CEXT_312671</name>
</gene>
<dbReference type="InterPro" id="IPR019375">
    <property type="entry name" value="Ribosomal_bS1m"/>
</dbReference>
<dbReference type="PANTHER" id="PTHR13447">
    <property type="entry name" value="MITOCHONDRIAL 28S RIBOSOMAL PROTEIN S28"/>
    <property type="match status" value="1"/>
</dbReference>
<keyword evidence="1" id="KW-0472">Membrane</keyword>
<evidence type="ECO:0000256" key="1">
    <source>
        <dbReference type="SAM" id="Phobius"/>
    </source>
</evidence>